<organism evidence="2 3">
    <name type="scientific">Spinacia oleracea</name>
    <name type="common">Spinach</name>
    <dbReference type="NCBI Taxonomy" id="3562"/>
    <lineage>
        <taxon>Eukaryota</taxon>
        <taxon>Viridiplantae</taxon>
        <taxon>Streptophyta</taxon>
        <taxon>Embryophyta</taxon>
        <taxon>Tracheophyta</taxon>
        <taxon>Spermatophyta</taxon>
        <taxon>Magnoliopsida</taxon>
        <taxon>eudicotyledons</taxon>
        <taxon>Gunneridae</taxon>
        <taxon>Pentapetalae</taxon>
        <taxon>Caryophyllales</taxon>
        <taxon>Chenopodiaceae</taxon>
        <taxon>Chenopodioideae</taxon>
        <taxon>Anserineae</taxon>
        <taxon>Spinacia</taxon>
    </lineage>
</organism>
<protein>
    <recommendedName>
        <fullName evidence="4">PGG domain-containing protein</fullName>
    </recommendedName>
</protein>
<dbReference type="KEGG" id="soe:110806153"/>
<sequence>MAIANNLDTILVPLSLFLSVGYHAFLWHNFKNNPSVTTIGITTLKRREWLQGIKPDDDKKAVLAVQSLRNTLMETILTATITMLVTIGSAALANNAYKASDLLAMTPFFGSQTGRLIVLKYGSALVFLLTSFFCSSIAISSLVDANFLINASGELLSRGHTKRVLERGFLMGVVGSRMLCISLPLLLWLIGPVVVLISSLVMLWVLYGLDYATTLHGLTTTIKCNSP</sequence>
<dbReference type="Proteomes" id="UP000813463">
    <property type="component" value="Chromosome 5"/>
</dbReference>
<evidence type="ECO:0000256" key="1">
    <source>
        <dbReference type="SAM" id="Phobius"/>
    </source>
</evidence>
<dbReference type="AlphaFoldDB" id="A0A9R0JG58"/>
<accession>A0A9R0JG58</accession>
<proteinExistence type="predicted"/>
<feature type="transmembrane region" description="Helical" evidence="1">
    <location>
        <begin position="76"/>
        <end position="97"/>
    </location>
</feature>
<keyword evidence="2" id="KW-1185">Reference proteome</keyword>
<dbReference type="RefSeq" id="XP_021867477.1">
    <property type="nucleotide sequence ID" value="XM_022011785.2"/>
</dbReference>
<name>A0A9R0JG58_SPIOL</name>
<reference evidence="3" key="2">
    <citation type="submission" date="2025-08" db="UniProtKB">
        <authorList>
            <consortium name="RefSeq"/>
        </authorList>
    </citation>
    <scope>IDENTIFICATION</scope>
    <source>
        <tissue evidence="3">Leaf</tissue>
    </source>
</reference>
<dbReference type="GeneID" id="110806153"/>
<evidence type="ECO:0000313" key="3">
    <source>
        <dbReference type="RefSeq" id="XP_021867477.1"/>
    </source>
</evidence>
<keyword evidence="1" id="KW-1133">Transmembrane helix</keyword>
<reference evidence="2" key="1">
    <citation type="journal article" date="2021" name="Nat. Commun.">
        <title>Genomic analyses provide insights into spinach domestication and the genetic basis of agronomic traits.</title>
        <authorList>
            <person name="Cai X."/>
            <person name="Sun X."/>
            <person name="Xu C."/>
            <person name="Sun H."/>
            <person name="Wang X."/>
            <person name="Ge C."/>
            <person name="Zhang Z."/>
            <person name="Wang Q."/>
            <person name="Fei Z."/>
            <person name="Jiao C."/>
            <person name="Wang Q."/>
        </authorList>
    </citation>
    <scope>NUCLEOTIDE SEQUENCE [LARGE SCALE GENOMIC DNA]</scope>
    <source>
        <strain evidence="2">cv. Varoflay</strain>
    </source>
</reference>
<dbReference type="Pfam" id="PF04654">
    <property type="entry name" value="DUF599"/>
    <property type="match status" value="1"/>
</dbReference>
<dbReference type="OrthoDB" id="761598at2759"/>
<dbReference type="PANTHER" id="PTHR31881:SF11">
    <property type="entry name" value="PROTEIN, PUTATIVE-RELATED"/>
    <property type="match status" value="1"/>
</dbReference>
<feature type="transmembrane region" description="Helical" evidence="1">
    <location>
        <begin position="185"/>
        <end position="207"/>
    </location>
</feature>
<dbReference type="PANTHER" id="PTHR31881">
    <property type="match status" value="1"/>
</dbReference>
<dbReference type="InterPro" id="IPR006747">
    <property type="entry name" value="DUF599"/>
</dbReference>
<keyword evidence="1" id="KW-0812">Transmembrane</keyword>
<keyword evidence="1" id="KW-0472">Membrane</keyword>
<evidence type="ECO:0000313" key="2">
    <source>
        <dbReference type="Proteomes" id="UP000813463"/>
    </source>
</evidence>
<feature type="transmembrane region" description="Helical" evidence="1">
    <location>
        <begin position="7"/>
        <end position="25"/>
    </location>
</feature>
<gene>
    <name evidence="3" type="primary">LOC110806153</name>
</gene>
<feature type="transmembrane region" description="Helical" evidence="1">
    <location>
        <begin position="118"/>
        <end position="139"/>
    </location>
</feature>
<evidence type="ECO:0008006" key="4">
    <source>
        <dbReference type="Google" id="ProtNLM"/>
    </source>
</evidence>